<evidence type="ECO:0000313" key="2">
    <source>
        <dbReference type="Proteomes" id="UP000504603"/>
    </source>
</evidence>
<dbReference type="KEGG" id="mcha:111005075"/>
<dbReference type="PANTHER" id="PTHR34687:SF1">
    <property type="entry name" value="CHAPERONE PROTEIN DNAJ-LIKE PROTEIN"/>
    <property type="match status" value="1"/>
</dbReference>
<evidence type="ECO:0000256" key="1">
    <source>
        <dbReference type="SAM" id="SignalP"/>
    </source>
</evidence>
<reference evidence="3" key="1">
    <citation type="submission" date="2025-08" db="UniProtKB">
        <authorList>
            <consortium name="RefSeq"/>
        </authorList>
    </citation>
    <scope>IDENTIFICATION</scope>
    <source>
        <strain evidence="3">OHB3-1</strain>
    </source>
</reference>
<accession>A0A6J1BRL0</accession>
<feature type="chain" id="PRO_5026774854" evidence="1">
    <location>
        <begin position="19"/>
        <end position="97"/>
    </location>
</feature>
<sequence length="97" mass="9907">MDPMGLAQLATGLSVVAGAVVVKSVMDQKPMAGPLPTCPTCNGSGRVTCICVRWSDGDFGCRSCAGSGRMSCRSCGGGGRGRPITVQLSAGQPNRRF</sequence>
<dbReference type="RefSeq" id="XP_022132135.1">
    <property type="nucleotide sequence ID" value="XM_022276443.1"/>
</dbReference>
<proteinExistence type="predicted"/>
<evidence type="ECO:0000313" key="3">
    <source>
        <dbReference type="RefSeq" id="XP_022132135.1"/>
    </source>
</evidence>
<feature type="signal peptide" evidence="1">
    <location>
        <begin position="1"/>
        <end position="18"/>
    </location>
</feature>
<dbReference type="AlphaFoldDB" id="A0A6J1BRL0"/>
<name>A0A6J1BRL0_MOMCH</name>
<keyword evidence="1" id="KW-0732">Signal</keyword>
<protein>
    <submittedName>
        <fullName evidence="3">Uncharacterized protein LOC111005075</fullName>
    </submittedName>
</protein>
<dbReference type="OrthoDB" id="525163at2759"/>
<organism evidence="2 3">
    <name type="scientific">Momordica charantia</name>
    <name type="common">Bitter gourd</name>
    <name type="synonym">Balsam pear</name>
    <dbReference type="NCBI Taxonomy" id="3673"/>
    <lineage>
        <taxon>Eukaryota</taxon>
        <taxon>Viridiplantae</taxon>
        <taxon>Streptophyta</taxon>
        <taxon>Embryophyta</taxon>
        <taxon>Tracheophyta</taxon>
        <taxon>Spermatophyta</taxon>
        <taxon>Magnoliopsida</taxon>
        <taxon>eudicotyledons</taxon>
        <taxon>Gunneridae</taxon>
        <taxon>Pentapetalae</taxon>
        <taxon>rosids</taxon>
        <taxon>fabids</taxon>
        <taxon>Cucurbitales</taxon>
        <taxon>Cucurbitaceae</taxon>
        <taxon>Momordiceae</taxon>
        <taxon>Momordica</taxon>
    </lineage>
</organism>
<dbReference type="PANTHER" id="PTHR34687">
    <property type="entry name" value="CHAPERONE PROTEIN DNAJ-LIKE PROTEIN"/>
    <property type="match status" value="1"/>
</dbReference>
<dbReference type="GeneID" id="111005075"/>
<gene>
    <name evidence="3" type="primary">LOC111005075</name>
</gene>
<keyword evidence="2" id="KW-1185">Reference proteome</keyword>
<dbReference type="Proteomes" id="UP000504603">
    <property type="component" value="Unplaced"/>
</dbReference>